<accession>A0ACB9PVH5</accession>
<dbReference type="Proteomes" id="UP000828941">
    <property type="component" value="Chromosome 3"/>
</dbReference>
<evidence type="ECO:0000313" key="1">
    <source>
        <dbReference type="EMBL" id="KAI4352765.1"/>
    </source>
</evidence>
<protein>
    <submittedName>
        <fullName evidence="1">Uncharacterized protein</fullName>
    </submittedName>
</protein>
<organism evidence="1 2">
    <name type="scientific">Bauhinia variegata</name>
    <name type="common">Purple orchid tree</name>
    <name type="synonym">Phanera variegata</name>
    <dbReference type="NCBI Taxonomy" id="167791"/>
    <lineage>
        <taxon>Eukaryota</taxon>
        <taxon>Viridiplantae</taxon>
        <taxon>Streptophyta</taxon>
        <taxon>Embryophyta</taxon>
        <taxon>Tracheophyta</taxon>
        <taxon>Spermatophyta</taxon>
        <taxon>Magnoliopsida</taxon>
        <taxon>eudicotyledons</taxon>
        <taxon>Gunneridae</taxon>
        <taxon>Pentapetalae</taxon>
        <taxon>rosids</taxon>
        <taxon>fabids</taxon>
        <taxon>Fabales</taxon>
        <taxon>Fabaceae</taxon>
        <taxon>Cercidoideae</taxon>
        <taxon>Cercideae</taxon>
        <taxon>Bauhiniinae</taxon>
        <taxon>Bauhinia</taxon>
    </lineage>
</organism>
<proteinExistence type="predicted"/>
<name>A0ACB9PVH5_BAUVA</name>
<keyword evidence="2" id="KW-1185">Reference proteome</keyword>
<dbReference type="EMBL" id="CM039428">
    <property type="protein sequence ID" value="KAI4352765.1"/>
    <property type="molecule type" value="Genomic_DNA"/>
</dbReference>
<gene>
    <name evidence="1" type="ORF">L6164_006986</name>
</gene>
<evidence type="ECO:0000313" key="2">
    <source>
        <dbReference type="Proteomes" id="UP000828941"/>
    </source>
</evidence>
<sequence>MQDWNYIHAGCFELTLEVSDDKWPNAAETGVHGRIVSSLDGRPLPGSIVVRDTNYTVRAGKTVADYHRLLAPRDTYEVIATMPGYKSKSTTISLDAGPVTLNFVLDPEVLIKGPEFVDIFCGAHLEVYFVLIVILGFLCLIFKRRMKVNFLKHRQSGGAKGQP</sequence>
<reference evidence="1 2" key="1">
    <citation type="journal article" date="2022" name="DNA Res.">
        <title>Chromosomal-level genome assembly of the orchid tree Bauhinia variegata (Leguminosae; Cercidoideae) supports the allotetraploid origin hypothesis of Bauhinia.</title>
        <authorList>
            <person name="Zhong Y."/>
            <person name="Chen Y."/>
            <person name="Zheng D."/>
            <person name="Pang J."/>
            <person name="Liu Y."/>
            <person name="Luo S."/>
            <person name="Meng S."/>
            <person name="Qian L."/>
            <person name="Wei D."/>
            <person name="Dai S."/>
            <person name="Zhou R."/>
        </authorList>
    </citation>
    <scope>NUCLEOTIDE SEQUENCE [LARGE SCALE GENOMIC DNA]</scope>
    <source>
        <strain evidence="1">BV-YZ2020</strain>
    </source>
</reference>
<comment type="caution">
    <text evidence="1">The sequence shown here is derived from an EMBL/GenBank/DDBJ whole genome shotgun (WGS) entry which is preliminary data.</text>
</comment>